<sequence length="53" mass="6226">MPHGHKVRIQCLRGFTVVGEELSECFRGRLLQQLGQCVPSLFRFPFKFPLKFF</sequence>
<dbReference type="EMBL" id="CAVMJV010000031">
    <property type="protein sequence ID" value="CAK5077071.1"/>
    <property type="molecule type" value="Genomic_DNA"/>
</dbReference>
<gene>
    <name evidence="1" type="ORF">MENTE1834_LOCUS23962</name>
</gene>
<name>A0ACB0ZFE7_MELEN</name>
<keyword evidence="2" id="KW-1185">Reference proteome</keyword>
<dbReference type="Proteomes" id="UP001497535">
    <property type="component" value="Unassembled WGS sequence"/>
</dbReference>
<protein>
    <submittedName>
        <fullName evidence="1">Uncharacterized protein</fullName>
    </submittedName>
</protein>
<evidence type="ECO:0000313" key="1">
    <source>
        <dbReference type="EMBL" id="CAK5077071.1"/>
    </source>
</evidence>
<evidence type="ECO:0000313" key="2">
    <source>
        <dbReference type="Proteomes" id="UP001497535"/>
    </source>
</evidence>
<accession>A0ACB0ZFE7</accession>
<organism evidence="1 2">
    <name type="scientific">Meloidogyne enterolobii</name>
    <name type="common">Root-knot nematode worm</name>
    <name type="synonym">Meloidogyne mayaguensis</name>
    <dbReference type="NCBI Taxonomy" id="390850"/>
    <lineage>
        <taxon>Eukaryota</taxon>
        <taxon>Metazoa</taxon>
        <taxon>Ecdysozoa</taxon>
        <taxon>Nematoda</taxon>
        <taxon>Chromadorea</taxon>
        <taxon>Rhabditida</taxon>
        <taxon>Tylenchina</taxon>
        <taxon>Tylenchomorpha</taxon>
        <taxon>Tylenchoidea</taxon>
        <taxon>Meloidogynidae</taxon>
        <taxon>Meloidogyninae</taxon>
        <taxon>Meloidogyne</taxon>
    </lineage>
</organism>
<proteinExistence type="predicted"/>
<comment type="caution">
    <text evidence="1">The sequence shown here is derived from an EMBL/GenBank/DDBJ whole genome shotgun (WGS) entry which is preliminary data.</text>
</comment>
<reference evidence="1" key="1">
    <citation type="submission" date="2023-11" db="EMBL/GenBank/DDBJ databases">
        <authorList>
            <person name="Poullet M."/>
        </authorList>
    </citation>
    <scope>NUCLEOTIDE SEQUENCE</scope>
    <source>
        <strain evidence="1">E1834</strain>
    </source>
</reference>